<keyword evidence="2" id="KW-1185">Reference proteome</keyword>
<dbReference type="AlphaFoldDB" id="A0A841GK91"/>
<accession>A0A841GK91</accession>
<evidence type="ECO:0000313" key="1">
    <source>
        <dbReference type="EMBL" id="MBB6069007.1"/>
    </source>
</evidence>
<dbReference type="RefSeq" id="WP_170031664.1">
    <property type="nucleotide sequence ID" value="NZ_JABDTL010000001.1"/>
</dbReference>
<dbReference type="EMBL" id="JACHIA010000001">
    <property type="protein sequence ID" value="MBB6069007.1"/>
    <property type="molecule type" value="Genomic_DNA"/>
</dbReference>
<dbReference type="Proteomes" id="UP000582837">
    <property type="component" value="Unassembled WGS sequence"/>
</dbReference>
<evidence type="ECO:0000313" key="2">
    <source>
        <dbReference type="Proteomes" id="UP000582837"/>
    </source>
</evidence>
<gene>
    <name evidence="1" type="ORF">HNQ61_000618</name>
</gene>
<protein>
    <submittedName>
        <fullName evidence="1">Uncharacterized protein</fullName>
    </submittedName>
</protein>
<reference evidence="1 2" key="1">
    <citation type="submission" date="2020-08" db="EMBL/GenBank/DDBJ databases">
        <title>Genomic Encyclopedia of Type Strains, Phase IV (KMG-IV): sequencing the most valuable type-strain genomes for metagenomic binning, comparative biology and taxonomic classification.</title>
        <authorList>
            <person name="Goeker M."/>
        </authorList>
    </citation>
    <scope>NUCLEOTIDE SEQUENCE [LARGE SCALE GENOMIC DNA]</scope>
    <source>
        <strain evidence="1 2">DSM 29007</strain>
    </source>
</reference>
<name>A0A841GK91_9BACT</name>
<sequence>MAIAAAVNHTVAVLRASDGVPAGIVRYDPRVVQSRRLPPDAGGIVSTVYDLTFERSAASAAELRTLMRAEAGSLDSARVCASESLRTCTLREAVAVVATSDPVAAGDSAQVIVKAMWLGNLARQPVQDGVFLVTLRQRDGRWEAVTSRTLVIS</sequence>
<proteinExistence type="predicted"/>
<organism evidence="1 2">
    <name type="scientific">Longimicrobium terrae</name>
    <dbReference type="NCBI Taxonomy" id="1639882"/>
    <lineage>
        <taxon>Bacteria</taxon>
        <taxon>Pseudomonadati</taxon>
        <taxon>Gemmatimonadota</taxon>
        <taxon>Longimicrobiia</taxon>
        <taxon>Longimicrobiales</taxon>
        <taxon>Longimicrobiaceae</taxon>
        <taxon>Longimicrobium</taxon>
    </lineage>
</organism>
<comment type="caution">
    <text evidence="1">The sequence shown here is derived from an EMBL/GenBank/DDBJ whole genome shotgun (WGS) entry which is preliminary data.</text>
</comment>